<name>A0ABD0XS65_9HEMI</name>
<dbReference type="InterPro" id="IPR011009">
    <property type="entry name" value="Kinase-like_dom_sf"/>
</dbReference>
<accession>A0ABD0XS65</accession>
<dbReference type="PANTHER" id="PTHR19879:SF9">
    <property type="entry name" value="TRANSCRIPTION INITIATION FACTOR TFIID SUBUNIT 5"/>
    <property type="match status" value="1"/>
</dbReference>
<dbReference type="PROSITE" id="PS50011">
    <property type="entry name" value="PROTEIN_KINASE_DOM"/>
    <property type="match status" value="1"/>
</dbReference>
<dbReference type="Pfam" id="PF00069">
    <property type="entry name" value="Pkinase"/>
    <property type="match status" value="1"/>
</dbReference>
<dbReference type="InterPro" id="IPR036322">
    <property type="entry name" value="WD40_repeat_dom_sf"/>
</dbReference>
<dbReference type="InterPro" id="IPR019775">
    <property type="entry name" value="WD40_repeat_CS"/>
</dbReference>
<dbReference type="EMBL" id="JBFDAA010000032">
    <property type="protein sequence ID" value="KAL1110026.1"/>
    <property type="molecule type" value="Genomic_DNA"/>
</dbReference>
<keyword evidence="2 4" id="KW-0853">WD repeat</keyword>
<dbReference type="InterPro" id="IPR015943">
    <property type="entry name" value="WD40/YVTN_repeat-like_dom_sf"/>
</dbReference>
<keyword evidence="8" id="KW-1185">Reference proteome</keyword>
<evidence type="ECO:0000256" key="3">
    <source>
        <dbReference type="ARBA" id="ARBA00022737"/>
    </source>
</evidence>
<feature type="repeat" description="WD" evidence="4">
    <location>
        <begin position="784"/>
        <end position="825"/>
    </location>
</feature>
<dbReference type="PROSITE" id="PS50082">
    <property type="entry name" value="WD_REPEATS_2"/>
    <property type="match status" value="3"/>
</dbReference>
<feature type="domain" description="Protein kinase" evidence="6">
    <location>
        <begin position="131"/>
        <end position="431"/>
    </location>
</feature>
<dbReference type="PROSITE" id="PS50294">
    <property type="entry name" value="WD_REPEATS_REGION"/>
    <property type="match status" value="3"/>
</dbReference>
<organism evidence="7 8">
    <name type="scientific">Ranatra chinensis</name>
    <dbReference type="NCBI Taxonomy" id="642074"/>
    <lineage>
        <taxon>Eukaryota</taxon>
        <taxon>Metazoa</taxon>
        <taxon>Ecdysozoa</taxon>
        <taxon>Arthropoda</taxon>
        <taxon>Hexapoda</taxon>
        <taxon>Insecta</taxon>
        <taxon>Pterygota</taxon>
        <taxon>Neoptera</taxon>
        <taxon>Paraneoptera</taxon>
        <taxon>Hemiptera</taxon>
        <taxon>Heteroptera</taxon>
        <taxon>Panheteroptera</taxon>
        <taxon>Nepomorpha</taxon>
        <taxon>Nepidae</taxon>
        <taxon>Ranatrinae</taxon>
        <taxon>Ranatra</taxon>
    </lineage>
</organism>
<feature type="compositionally biased region" description="Basic and acidic residues" evidence="5">
    <location>
        <begin position="63"/>
        <end position="73"/>
    </location>
</feature>
<evidence type="ECO:0000256" key="2">
    <source>
        <dbReference type="ARBA" id="ARBA00022574"/>
    </source>
</evidence>
<feature type="region of interest" description="Disordered" evidence="5">
    <location>
        <begin position="63"/>
        <end position="82"/>
    </location>
</feature>
<evidence type="ECO:0000256" key="4">
    <source>
        <dbReference type="PROSITE-ProRule" id="PRU00221"/>
    </source>
</evidence>
<reference evidence="7 8" key="1">
    <citation type="submission" date="2024-07" db="EMBL/GenBank/DDBJ databases">
        <title>Chromosome-level genome assembly of the water stick insect Ranatra chinensis (Heteroptera: Nepidae).</title>
        <authorList>
            <person name="Liu X."/>
        </authorList>
    </citation>
    <scope>NUCLEOTIDE SEQUENCE [LARGE SCALE GENOMIC DNA]</scope>
    <source>
        <strain evidence="7">Cailab_2021Rc</strain>
        <tissue evidence="7">Muscle</tissue>
    </source>
</reference>
<feature type="repeat" description="WD" evidence="4">
    <location>
        <begin position="705"/>
        <end position="746"/>
    </location>
</feature>
<feature type="repeat" description="WD" evidence="4">
    <location>
        <begin position="663"/>
        <end position="704"/>
    </location>
</feature>
<proteinExistence type="predicted"/>
<dbReference type="PRINTS" id="PR00320">
    <property type="entry name" value="GPROTEINBRPT"/>
</dbReference>
<evidence type="ECO:0000313" key="8">
    <source>
        <dbReference type="Proteomes" id="UP001558652"/>
    </source>
</evidence>
<dbReference type="InterPro" id="IPR000719">
    <property type="entry name" value="Prot_kinase_dom"/>
</dbReference>
<protein>
    <recommendedName>
        <fullName evidence="6">Protein kinase domain-containing protein</fullName>
    </recommendedName>
</protein>
<gene>
    <name evidence="7" type="ORF">AAG570_014176</name>
</gene>
<dbReference type="PROSITE" id="PS00108">
    <property type="entry name" value="PROTEIN_KINASE_ST"/>
    <property type="match status" value="1"/>
</dbReference>
<evidence type="ECO:0000313" key="7">
    <source>
        <dbReference type="EMBL" id="KAL1110026.1"/>
    </source>
</evidence>
<dbReference type="InterPro" id="IPR001680">
    <property type="entry name" value="WD40_rpt"/>
</dbReference>
<dbReference type="GO" id="GO:0005776">
    <property type="term" value="C:autophagosome"/>
    <property type="evidence" value="ECO:0007669"/>
    <property type="project" value="UniProtKB-SubCell"/>
</dbReference>
<dbReference type="Gene3D" id="2.130.10.10">
    <property type="entry name" value="YVTN repeat-like/Quinoprotein amine dehydrogenase"/>
    <property type="match status" value="2"/>
</dbReference>
<dbReference type="SUPFAM" id="SSF101908">
    <property type="entry name" value="Putative isomerase YbhE"/>
    <property type="match status" value="1"/>
</dbReference>
<dbReference type="SUPFAM" id="SSF56112">
    <property type="entry name" value="Protein kinase-like (PK-like)"/>
    <property type="match status" value="1"/>
</dbReference>
<dbReference type="SMART" id="SM00320">
    <property type="entry name" value="WD40"/>
    <property type="match status" value="4"/>
</dbReference>
<dbReference type="Pfam" id="PF00400">
    <property type="entry name" value="WD40"/>
    <property type="match status" value="3"/>
</dbReference>
<evidence type="ECO:0000259" key="6">
    <source>
        <dbReference type="PROSITE" id="PS50011"/>
    </source>
</evidence>
<dbReference type="InterPro" id="IPR020472">
    <property type="entry name" value="WD40_PAC1"/>
</dbReference>
<dbReference type="AlphaFoldDB" id="A0ABD0XS65"/>
<dbReference type="CDD" id="cd00200">
    <property type="entry name" value="WD40"/>
    <property type="match status" value="1"/>
</dbReference>
<dbReference type="PROSITE" id="PS00678">
    <property type="entry name" value="WD_REPEATS_1"/>
    <property type="match status" value="2"/>
</dbReference>
<comment type="subcellular location">
    <subcellularLocation>
        <location evidence="1">Cytoplasmic vesicle</location>
        <location evidence="1">Autophagosome</location>
    </subcellularLocation>
</comment>
<keyword evidence="3" id="KW-0677">Repeat</keyword>
<dbReference type="Proteomes" id="UP001558652">
    <property type="component" value="Unassembled WGS sequence"/>
</dbReference>
<dbReference type="SUPFAM" id="SSF50978">
    <property type="entry name" value="WD40 repeat-like"/>
    <property type="match status" value="1"/>
</dbReference>
<dbReference type="CDD" id="cd14014">
    <property type="entry name" value="STKc_PknB_like"/>
    <property type="match status" value="1"/>
</dbReference>
<dbReference type="Gene3D" id="1.10.510.10">
    <property type="entry name" value="Transferase(Phosphotransferase) domain 1"/>
    <property type="match status" value="1"/>
</dbReference>
<sequence>MTLSTTAISVMAITSPRAGKGLAGGFSRFFIIKKSFEGGAEYEIYVLFSKSQADPENDRAGEVGMNDDGKIIPRNDSSFPDTDGIVSEEKKRARATGAFPYVVTAPAVGSRISTDNAYVLMQKGTTLLGVYQIEQAAIPGGMGKVWKVRHKGWDVALALKQPRAELFQTAQQKTDFIHECEAWMHLGLHPHIVSCYYIREIQGIPTIFSEWMEGGSLRQWIALDDGTPGRLYDGPSDVVLERILDIAIQFCRGLHYAHTCDESQAAQIYLFSDQNSSFGKPTRLIHQDVKPDNLLLTPDGEAKVADFGVSRAQTLLLQGQQEAAQSFLPNTTIVSSSGVYTLAYCSPEQAAGETLSRRTDIYSWALSVLEMFLGKRYWKIGAIVGRVCEEYFSKDMPVSLPESMKDLLRLCLEEIPALRPHDFFEVEIQLLKIYYEITGKEYSRTPFEPVIDTADSLNNKALSFLDLGKLNDVEHCWEKALRFAPEHRQSLYNQSLYKWRCGFITDQEALCRIKDSAIPERNSDLALLHLERAAPHLALECLIQMDPEHTDMEETTEIARSAVRMQLRGEYFSFLHTVAQADGEIMRVFLSCDDRFVLFNTTTCPNTVRLYDVQTGNELQSFTCNAHYTLAMCQSPDNSMVAAGENSDIGLWDADTGKRLFTLRGHQDEINGLSFSKDGTRLLSCSCDKTAAIWDIRQQKIIQRFQGHQSYVSAVCFSPDESKVVTGSSDHTVRLWDVQSGTCLNIYGGNIHHLRSMMQGSTETRYNIQRFDGYDEQTHATDCFAGHTKHIKSVSISRDNRRILSEGADWAVKLWDAASAVRLQNILTGLGDMSSACFDDASERVFIFSGERSQTALWDAAAGRCLHTIGDSRLEGTLFLPFADRQRWLFRSMYNNALSVLRIPTFSFHSPYALCRVATVKNVDHLEKQFRFRVRDIESDLKSDDISLALHKANRLREMPTWGASCEALRVRRLVGRYCVKTALAKSTPVKLGSWPMSRYAEVREFAYTPARYIIASIYKYVPPAYGINHRVILLQDARTGKEITTIPLTEPEQSGILGLMFNAKGTCLLIHSRWGCRVCSTSTGKEESAIPLQISFGDLSSHPDYRGFTSQQATNIVLAEKTVTLSTVKGEDACISIVDAALGQRLFSIVYGEKHPMAAWFSKDGNRVEAIYYPSSKSDIVCEYVVHELDWEYIFPGFTDWDEGALPFLRQFLAGYPAYTEEDFDVLMTDLQIHGYGHLRPEGVRNMLNKLQ</sequence>
<dbReference type="InterPro" id="IPR019734">
    <property type="entry name" value="TPR_rpt"/>
</dbReference>
<evidence type="ECO:0000256" key="5">
    <source>
        <dbReference type="SAM" id="MobiDB-lite"/>
    </source>
</evidence>
<dbReference type="PANTHER" id="PTHR19879">
    <property type="entry name" value="TRANSCRIPTION INITIATION FACTOR TFIID"/>
    <property type="match status" value="1"/>
</dbReference>
<dbReference type="InterPro" id="IPR008271">
    <property type="entry name" value="Ser/Thr_kinase_AS"/>
</dbReference>
<comment type="caution">
    <text evidence="7">The sequence shown here is derived from an EMBL/GenBank/DDBJ whole genome shotgun (WGS) entry which is preliminary data.</text>
</comment>
<evidence type="ECO:0000256" key="1">
    <source>
        <dbReference type="ARBA" id="ARBA00004419"/>
    </source>
</evidence>
<dbReference type="SMART" id="SM00028">
    <property type="entry name" value="TPR"/>
    <property type="match status" value="1"/>
</dbReference>
<dbReference type="SMART" id="SM00220">
    <property type="entry name" value="S_TKc"/>
    <property type="match status" value="1"/>
</dbReference>